<sequence length="78" mass="8611">MTDFCFILSCTQDKLFHGPTKVSQPSSFTFDELVEICDGSTDLAPKQVIDQLVPLGFRIVSTIVVPGNPPEIVWTLVK</sequence>
<evidence type="ECO:0008006" key="3">
    <source>
        <dbReference type="Google" id="ProtNLM"/>
    </source>
</evidence>
<reference evidence="1 2" key="1">
    <citation type="journal article" date="2015" name="Genome Biol.">
        <title>Comparative genomics of Steinernema reveals deeply conserved gene regulatory networks.</title>
        <authorList>
            <person name="Dillman A.R."/>
            <person name="Macchietto M."/>
            <person name="Porter C.F."/>
            <person name="Rogers A."/>
            <person name="Williams B."/>
            <person name="Antoshechkin I."/>
            <person name="Lee M.M."/>
            <person name="Goodwin Z."/>
            <person name="Lu X."/>
            <person name="Lewis E.E."/>
            <person name="Goodrich-Blair H."/>
            <person name="Stock S.P."/>
            <person name="Adams B.J."/>
            <person name="Sternberg P.W."/>
            <person name="Mortazavi A."/>
        </authorList>
    </citation>
    <scope>NUCLEOTIDE SEQUENCE [LARGE SCALE GENOMIC DNA]</scope>
    <source>
        <strain evidence="1 2">ALL</strain>
    </source>
</reference>
<keyword evidence="2" id="KW-1185">Reference proteome</keyword>
<dbReference type="AlphaFoldDB" id="A0A4U5LYS5"/>
<evidence type="ECO:0000313" key="1">
    <source>
        <dbReference type="EMBL" id="TKR61451.1"/>
    </source>
</evidence>
<proteinExistence type="predicted"/>
<organism evidence="1 2">
    <name type="scientific">Steinernema carpocapsae</name>
    <name type="common">Entomopathogenic nematode</name>
    <dbReference type="NCBI Taxonomy" id="34508"/>
    <lineage>
        <taxon>Eukaryota</taxon>
        <taxon>Metazoa</taxon>
        <taxon>Ecdysozoa</taxon>
        <taxon>Nematoda</taxon>
        <taxon>Chromadorea</taxon>
        <taxon>Rhabditida</taxon>
        <taxon>Tylenchina</taxon>
        <taxon>Panagrolaimomorpha</taxon>
        <taxon>Strongyloidoidea</taxon>
        <taxon>Steinernematidae</taxon>
        <taxon>Steinernema</taxon>
    </lineage>
</organism>
<dbReference type="EMBL" id="AZBU02000011">
    <property type="protein sequence ID" value="TKR61451.1"/>
    <property type="molecule type" value="Genomic_DNA"/>
</dbReference>
<accession>A0A4U5LYS5</accession>
<protein>
    <recommendedName>
        <fullName evidence="3">GTP cyclohydrolase 1 feedback regulatory protein</fullName>
    </recommendedName>
</protein>
<dbReference type="Proteomes" id="UP000298663">
    <property type="component" value="Unassembled WGS sequence"/>
</dbReference>
<comment type="caution">
    <text evidence="1">The sequence shown here is derived from an EMBL/GenBank/DDBJ whole genome shotgun (WGS) entry which is preliminary data.</text>
</comment>
<name>A0A4U5LYS5_STECR</name>
<reference evidence="1 2" key="2">
    <citation type="journal article" date="2019" name="G3 (Bethesda)">
        <title>Hybrid Assembly of the Genome of the Entomopathogenic Nematode Steinernema carpocapsae Identifies the X-Chromosome.</title>
        <authorList>
            <person name="Serra L."/>
            <person name="Macchietto M."/>
            <person name="Macias-Munoz A."/>
            <person name="McGill C.J."/>
            <person name="Rodriguez I.M."/>
            <person name="Rodriguez B."/>
            <person name="Murad R."/>
            <person name="Mortazavi A."/>
        </authorList>
    </citation>
    <scope>NUCLEOTIDE SEQUENCE [LARGE SCALE GENOMIC DNA]</scope>
    <source>
        <strain evidence="1 2">ALL</strain>
    </source>
</reference>
<gene>
    <name evidence="1" type="ORF">L596_028556</name>
</gene>
<evidence type="ECO:0000313" key="2">
    <source>
        <dbReference type="Proteomes" id="UP000298663"/>
    </source>
</evidence>